<reference evidence="3" key="1">
    <citation type="submission" date="2017-04" db="EMBL/GenBank/DDBJ databases">
        <authorList>
            <person name="Varghese N."/>
            <person name="Submissions S."/>
        </authorList>
    </citation>
    <scope>NUCLEOTIDE SEQUENCE [LARGE SCALE GENOMIC DNA]</scope>
    <source>
        <strain evidence="3">DSM 44073</strain>
    </source>
</reference>
<protein>
    <recommendedName>
        <fullName evidence="1">DUF5753 domain-containing protein</fullName>
    </recommendedName>
</protein>
<proteinExistence type="predicted"/>
<keyword evidence="3" id="KW-1185">Reference proteome</keyword>
<feature type="domain" description="DUF5753" evidence="1">
    <location>
        <begin position="98"/>
        <end position="276"/>
    </location>
</feature>
<evidence type="ECO:0000313" key="2">
    <source>
        <dbReference type="EMBL" id="SMD25301.1"/>
    </source>
</evidence>
<organism evidence="2 3">
    <name type="scientific">Lentzea albidocapillata</name>
    <dbReference type="NCBI Taxonomy" id="40571"/>
    <lineage>
        <taxon>Bacteria</taxon>
        <taxon>Bacillati</taxon>
        <taxon>Actinomycetota</taxon>
        <taxon>Actinomycetes</taxon>
        <taxon>Pseudonocardiales</taxon>
        <taxon>Pseudonocardiaceae</taxon>
        <taxon>Lentzea</taxon>
    </lineage>
</organism>
<accession>A0A1W2FTP4</accession>
<dbReference type="AlphaFoldDB" id="A0A1W2FTP4"/>
<dbReference type="eggNOG" id="COG1396">
    <property type="taxonomic scope" value="Bacteria"/>
</dbReference>
<dbReference type="Proteomes" id="UP000192840">
    <property type="component" value="Unassembled WGS sequence"/>
</dbReference>
<dbReference type="RefSeq" id="WP_051771931.1">
    <property type="nucleotide sequence ID" value="NZ_FWYC01000026.1"/>
</dbReference>
<dbReference type="OrthoDB" id="4285266at2"/>
<evidence type="ECO:0000259" key="1">
    <source>
        <dbReference type="Pfam" id="PF19054"/>
    </source>
</evidence>
<dbReference type="InterPro" id="IPR043917">
    <property type="entry name" value="DUF5753"/>
</dbReference>
<dbReference type="STRING" id="40571.SAMN05660733_08100"/>
<gene>
    <name evidence="2" type="ORF">SAMN05660733_08100</name>
</gene>
<evidence type="ECO:0000313" key="3">
    <source>
        <dbReference type="Proteomes" id="UP000192840"/>
    </source>
</evidence>
<dbReference type="EMBL" id="FWYC01000026">
    <property type="protein sequence ID" value="SMD25301.1"/>
    <property type="molecule type" value="Genomic_DNA"/>
</dbReference>
<sequence length="292" mass="32820">MPSDKTYRKSKLGRLLDQLRKDAGKDLSYLASELRKTEAHLSKCLNGTNLLGWADLGLYLDLVEADEDRRRKATEYWEDAKQDSTRVQHPAAYNQAARSYARAEADASKLKQVEAVWIPGMLQVPEYTLALREAAHLFVNPKVPANRTIAARQSRQMRLHGEAPLQAHFLIDIAALRRAVGGPAAMYAQLLHLQASAALPNVTIQVIGEDAGAYAIDGVTILSFDDEDFPDVVYLETRGGGRWVENDVDVDKFRKSFNEIAEELAFTPEESLKIIRDQAELFKERLQRDDEP</sequence>
<dbReference type="Pfam" id="PF13560">
    <property type="entry name" value="HTH_31"/>
    <property type="match status" value="1"/>
</dbReference>
<dbReference type="Pfam" id="PF19054">
    <property type="entry name" value="DUF5753"/>
    <property type="match status" value="1"/>
</dbReference>
<name>A0A1W2FTP4_9PSEU</name>